<comment type="caution">
    <text evidence="2">The sequence shown here is derived from an EMBL/GenBank/DDBJ whole genome shotgun (WGS) entry which is preliminary data.</text>
</comment>
<protein>
    <submittedName>
        <fullName evidence="2">Uncharacterized protein</fullName>
    </submittedName>
</protein>
<organism evidence="2 3">
    <name type="scientific">Aldrovandia affinis</name>
    <dbReference type="NCBI Taxonomy" id="143900"/>
    <lineage>
        <taxon>Eukaryota</taxon>
        <taxon>Metazoa</taxon>
        <taxon>Chordata</taxon>
        <taxon>Craniata</taxon>
        <taxon>Vertebrata</taxon>
        <taxon>Euteleostomi</taxon>
        <taxon>Actinopterygii</taxon>
        <taxon>Neopterygii</taxon>
        <taxon>Teleostei</taxon>
        <taxon>Notacanthiformes</taxon>
        <taxon>Halosauridae</taxon>
        <taxon>Aldrovandia</taxon>
    </lineage>
</organism>
<dbReference type="EMBL" id="JAINUG010000077">
    <property type="protein sequence ID" value="KAJ8400329.1"/>
    <property type="molecule type" value="Genomic_DNA"/>
</dbReference>
<evidence type="ECO:0000256" key="1">
    <source>
        <dbReference type="SAM" id="MobiDB-lite"/>
    </source>
</evidence>
<gene>
    <name evidence="2" type="ORF">AAFF_G00397120</name>
</gene>
<sequence>MFLKAPKPNQAPGKRPRRAPELAAASKLVYEAKRIRKFVPAWTDHFPWLRYTEEGGEETMYCSTCCNSPDIADTFNPWSSIERGGAEDKLVMVGSEDELED</sequence>
<name>A0AAD7SD13_9TELE</name>
<proteinExistence type="predicted"/>
<accession>A0AAD7SD13</accession>
<evidence type="ECO:0000313" key="3">
    <source>
        <dbReference type="Proteomes" id="UP001221898"/>
    </source>
</evidence>
<evidence type="ECO:0000313" key="2">
    <source>
        <dbReference type="EMBL" id="KAJ8400329.1"/>
    </source>
</evidence>
<dbReference type="AlphaFoldDB" id="A0AAD7SD13"/>
<feature type="region of interest" description="Disordered" evidence="1">
    <location>
        <begin position="1"/>
        <end position="20"/>
    </location>
</feature>
<dbReference type="Proteomes" id="UP001221898">
    <property type="component" value="Unassembled WGS sequence"/>
</dbReference>
<reference evidence="2" key="1">
    <citation type="journal article" date="2023" name="Science">
        <title>Genome structures resolve the early diversification of teleost fishes.</title>
        <authorList>
            <person name="Parey E."/>
            <person name="Louis A."/>
            <person name="Montfort J."/>
            <person name="Bouchez O."/>
            <person name="Roques C."/>
            <person name="Iampietro C."/>
            <person name="Lluch J."/>
            <person name="Castinel A."/>
            <person name="Donnadieu C."/>
            <person name="Desvignes T."/>
            <person name="Floi Bucao C."/>
            <person name="Jouanno E."/>
            <person name="Wen M."/>
            <person name="Mejri S."/>
            <person name="Dirks R."/>
            <person name="Jansen H."/>
            <person name="Henkel C."/>
            <person name="Chen W.J."/>
            <person name="Zahm M."/>
            <person name="Cabau C."/>
            <person name="Klopp C."/>
            <person name="Thompson A.W."/>
            <person name="Robinson-Rechavi M."/>
            <person name="Braasch I."/>
            <person name="Lecointre G."/>
            <person name="Bobe J."/>
            <person name="Postlethwait J.H."/>
            <person name="Berthelot C."/>
            <person name="Roest Crollius H."/>
            <person name="Guiguen Y."/>
        </authorList>
    </citation>
    <scope>NUCLEOTIDE SEQUENCE</scope>
    <source>
        <strain evidence="2">NC1722</strain>
    </source>
</reference>
<keyword evidence="3" id="KW-1185">Reference proteome</keyword>